<organism evidence="6 7">
    <name type="scientific">Paraglaciecola psychrophila 170</name>
    <dbReference type="NCBI Taxonomy" id="1129794"/>
    <lineage>
        <taxon>Bacteria</taxon>
        <taxon>Pseudomonadati</taxon>
        <taxon>Pseudomonadota</taxon>
        <taxon>Gammaproteobacteria</taxon>
        <taxon>Alteromonadales</taxon>
        <taxon>Alteromonadaceae</taxon>
        <taxon>Paraglaciecola</taxon>
    </lineage>
</organism>
<keyword evidence="3 5" id="KW-1133">Transmembrane helix</keyword>
<feature type="transmembrane region" description="Helical" evidence="5">
    <location>
        <begin position="65"/>
        <end position="93"/>
    </location>
</feature>
<dbReference type="Gene3D" id="1.20.120.550">
    <property type="entry name" value="Membrane associated eicosanoid/glutathione metabolism-like domain"/>
    <property type="match status" value="1"/>
</dbReference>
<evidence type="ECO:0000256" key="5">
    <source>
        <dbReference type="SAM" id="Phobius"/>
    </source>
</evidence>
<dbReference type="Pfam" id="PF01124">
    <property type="entry name" value="MAPEG"/>
    <property type="match status" value="1"/>
</dbReference>
<keyword evidence="2 5" id="KW-0812">Transmembrane</keyword>
<name>K7AP75_9ALTE</name>
<dbReference type="STRING" id="1129794.C427_2501"/>
<evidence type="ECO:0000256" key="2">
    <source>
        <dbReference type="ARBA" id="ARBA00022692"/>
    </source>
</evidence>
<sequence length="134" mass="14873">MEFIEPYRITVLVMGLSGLTFFAQLLVADLVGLKSRHVPGYPIEPNHNNFHFRSTRALSNTNESVAIFILLVCFSILSSANANLLNISATLYLVGRVGHMLCYYSNLKLLRSISFGCSLLGLASIFIVGIVEWF</sequence>
<dbReference type="SUPFAM" id="SSF161084">
    <property type="entry name" value="MAPEG domain-like"/>
    <property type="match status" value="1"/>
</dbReference>
<dbReference type="EMBL" id="CP003837">
    <property type="protein sequence ID" value="AGH44610.1"/>
    <property type="molecule type" value="Genomic_DNA"/>
</dbReference>
<gene>
    <name evidence="6" type="ORF">C427_2501</name>
</gene>
<dbReference type="eggNOG" id="COG3686">
    <property type="taxonomic scope" value="Bacteria"/>
</dbReference>
<evidence type="ECO:0008006" key="8">
    <source>
        <dbReference type="Google" id="ProtNLM"/>
    </source>
</evidence>
<reference evidence="6 7" key="1">
    <citation type="journal article" date="2013" name="Genome Announc.">
        <title>Complete Genome Sequence of Glaciecola psychrophila Strain 170T.</title>
        <authorList>
            <person name="Yin J."/>
            <person name="Chen J."/>
            <person name="Liu G."/>
            <person name="Yu Y."/>
            <person name="Song L."/>
            <person name="Wang X."/>
            <person name="Qu X."/>
        </authorList>
    </citation>
    <scope>NUCLEOTIDE SEQUENCE [LARGE SCALE GENOMIC DNA]</scope>
    <source>
        <strain evidence="6 7">170</strain>
    </source>
</reference>
<dbReference type="PATRIC" id="fig|1129794.4.peg.2480"/>
<feature type="transmembrane region" description="Helical" evidence="5">
    <location>
        <begin position="113"/>
        <end position="131"/>
    </location>
</feature>
<keyword evidence="7" id="KW-1185">Reference proteome</keyword>
<evidence type="ECO:0000256" key="3">
    <source>
        <dbReference type="ARBA" id="ARBA00022989"/>
    </source>
</evidence>
<evidence type="ECO:0000313" key="6">
    <source>
        <dbReference type="EMBL" id="AGH44610.1"/>
    </source>
</evidence>
<evidence type="ECO:0000256" key="1">
    <source>
        <dbReference type="ARBA" id="ARBA00004370"/>
    </source>
</evidence>
<dbReference type="InterPro" id="IPR001129">
    <property type="entry name" value="Membr-assoc_MAPEG"/>
</dbReference>
<evidence type="ECO:0000256" key="4">
    <source>
        <dbReference type="ARBA" id="ARBA00023136"/>
    </source>
</evidence>
<evidence type="ECO:0000313" key="7">
    <source>
        <dbReference type="Proteomes" id="UP000011864"/>
    </source>
</evidence>
<proteinExistence type="predicted"/>
<dbReference type="GO" id="GO:0016020">
    <property type="term" value="C:membrane"/>
    <property type="evidence" value="ECO:0007669"/>
    <property type="project" value="UniProtKB-SubCell"/>
</dbReference>
<dbReference type="InterPro" id="IPR023352">
    <property type="entry name" value="MAPEG-like_dom_sf"/>
</dbReference>
<keyword evidence="4 5" id="KW-0472">Membrane</keyword>
<comment type="subcellular location">
    <subcellularLocation>
        <location evidence="1">Membrane</location>
    </subcellularLocation>
</comment>
<dbReference type="AlphaFoldDB" id="K7AP75"/>
<accession>K7AP75</accession>
<dbReference type="Proteomes" id="UP000011864">
    <property type="component" value="Chromosome"/>
</dbReference>
<protein>
    <recommendedName>
        <fullName evidence="8">MAPEG family protein</fullName>
    </recommendedName>
</protein>
<feature type="transmembrane region" description="Helical" evidence="5">
    <location>
        <begin position="7"/>
        <end position="27"/>
    </location>
</feature>
<dbReference type="KEGG" id="gps:C427_2501"/>
<dbReference type="HOGENOM" id="CLU_156561_0_0_6"/>
<dbReference type="OrthoDB" id="5880499at2"/>